<proteinExistence type="predicted"/>
<dbReference type="InterPro" id="IPR035940">
    <property type="entry name" value="CAP_sf"/>
</dbReference>
<dbReference type="CDD" id="cd05379">
    <property type="entry name" value="CAP_bacterial"/>
    <property type="match status" value="1"/>
</dbReference>
<dbReference type="Pfam" id="PF00188">
    <property type="entry name" value="CAP"/>
    <property type="match status" value="1"/>
</dbReference>
<dbReference type="PANTHER" id="PTHR31157">
    <property type="entry name" value="SCP DOMAIN-CONTAINING PROTEIN"/>
    <property type="match status" value="1"/>
</dbReference>
<evidence type="ECO:0000256" key="4">
    <source>
        <dbReference type="ARBA" id="ARBA00023136"/>
    </source>
</evidence>
<evidence type="ECO:0000256" key="5">
    <source>
        <dbReference type="SAM" id="Phobius"/>
    </source>
</evidence>
<evidence type="ECO:0000259" key="6">
    <source>
        <dbReference type="Pfam" id="PF00188"/>
    </source>
</evidence>
<comment type="subcellular location">
    <subcellularLocation>
        <location evidence="1">Membrane</location>
        <topology evidence="1">Multi-pass membrane protein</topology>
    </subcellularLocation>
</comment>
<dbReference type="Gene3D" id="3.40.33.10">
    <property type="entry name" value="CAP"/>
    <property type="match status" value="1"/>
</dbReference>
<reference evidence="7 8" key="1">
    <citation type="submission" date="2016-11" db="EMBL/GenBank/DDBJ databases">
        <authorList>
            <person name="Jaros S."/>
            <person name="Januszkiewicz K."/>
            <person name="Wedrychowicz H."/>
        </authorList>
    </citation>
    <scope>NUCLEOTIDE SEQUENCE [LARGE SCALE GENOMIC DNA]</scope>
    <source>
        <strain evidence="7 8">DSM 18119</strain>
    </source>
</reference>
<keyword evidence="3 5" id="KW-1133">Transmembrane helix</keyword>
<dbReference type="AlphaFoldDB" id="A0A1M4YZ05"/>
<dbReference type="OrthoDB" id="982527at2"/>
<dbReference type="SUPFAM" id="SSF55797">
    <property type="entry name" value="PR-1-like"/>
    <property type="match status" value="1"/>
</dbReference>
<evidence type="ECO:0000256" key="2">
    <source>
        <dbReference type="ARBA" id="ARBA00022692"/>
    </source>
</evidence>
<keyword evidence="8" id="KW-1185">Reference proteome</keyword>
<feature type="transmembrane region" description="Helical" evidence="5">
    <location>
        <begin position="31"/>
        <end position="48"/>
    </location>
</feature>
<dbReference type="PANTHER" id="PTHR31157:SF1">
    <property type="entry name" value="SCP DOMAIN-CONTAINING PROTEIN"/>
    <property type="match status" value="1"/>
</dbReference>
<feature type="transmembrane region" description="Helical" evidence="5">
    <location>
        <begin position="60"/>
        <end position="83"/>
    </location>
</feature>
<dbReference type="GO" id="GO:0009403">
    <property type="term" value="P:toxin biosynthetic process"/>
    <property type="evidence" value="ECO:0007669"/>
    <property type="project" value="InterPro"/>
</dbReference>
<dbReference type="InterPro" id="IPR003825">
    <property type="entry name" value="Colicin-V_CvpA"/>
</dbReference>
<sequence length="318" mass="35627">MNWIDAALLLIVVFAMWAGWQKGFILGVVDLLVWIGSLVAGFFCYKFFGSFLRDSFPRLGVWTLPLAFLITIILARIILTFIFNQFLKVTSNETHHHEVNHAMGLLPGLVNGLLYSTIAAAILFAIPVSNNLSTLTKKSEFAGRLTSGVEWLDNKLTPIFKDATRQTLNNLTVEPKSDETVDLHFTVSNARQRPDLEKEMLAMVNEERTKRGLQPLTADPELTIVARKHSKDMFERGYFSHYTPEGKDPFDRMKAANVQFVAAGENLALGQTLPICHQGLMNSPGHRANILRPNYNRVGIGILDGGMHGLMISQEFRN</sequence>
<keyword evidence="4 5" id="KW-0472">Membrane</keyword>
<organism evidence="7 8">
    <name type="scientific">Flavisolibacter ginsengisoli DSM 18119</name>
    <dbReference type="NCBI Taxonomy" id="1121884"/>
    <lineage>
        <taxon>Bacteria</taxon>
        <taxon>Pseudomonadati</taxon>
        <taxon>Bacteroidota</taxon>
        <taxon>Chitinophagia</taxon>
        <taxon>Chitinophagales</taxon>
        <taxon>Chitinophagaceae</taxon>
        <taxon>Flavisolibacter</taxon>
    </lineage>
</organism>
<dbReference type="GO" id="GO:0016020">
    <property type="term" value="C:membrane"/>
    <property type="evidence" value="ECO:0007669"/>
    <property type="project" value="UniProtKB-SubCell"/>
</dbReference>
<dbReference type="InterPro" id="IPR014044">
    <property type="entry name" value="CAP_dom"/>
</dbReference>
<name>A0A1M4YZ05_9BACT</name>
<evidence type="ECO:0000313" key="8">
    <source>
        <dbReference type="Proteomes" id="UP000184048"/>
    </source>
</evidence>
<keyword evidence="2 5" id="KW-0812">Transmembrane</keyword>
<protein>
    <submittedName>
        <fullName evidence="7">Colicin V production protein</fullName>
    </submittedName>
</protein>
<dbReference type="RefSeq" id="WP_072835023.1">
    <property type="nucleotide sequence ID" value="NZ_FQUU01000006.1"/>
</dbReference>
<dbReference type="STRING" id="1121884.SAMN02745131_01819"/>
<dbReference type="Pfam" id="PF02674">
    <property type="entry name" value="Colicin_V"/>
    <property type="match status" value="1"/>
</dbReference>
<feature type="domain" description="SCP" evidence="6">
    <location>
        <begin position="201"/>
        <end position="306"/>
    </location>
</feature>
<feature type="transmembrane region" description="Helical" evidence="5">
    <location>
        <begin position="103"/>
        <end position="128"/>
    </location>
</feature>
<gene>
    <name evidence="7" type="ORF">SAMN02745131_01819</name>
</gene>
<accession>A0A1M4YZ05</accession>
<dbReference type="EMBL" id="FQUU01000006">
    <property type="protein sequence ID" value="SHF11053.1"/>
    <property type="molecule type" value="Genomic_DNA"/>
</dbReference>
<evidence type="ECO:0000313" key="7">
    <source>
        <dbReference type="EMBL" id="SHF11053.1"/>
    </source>
</evidence>
<evidence type="ECO:0000256" key="3">
    <source>
        <dbReference type="ARBA" id="ARBA00022989"/>
    </source>
</evidence>
<evidence type="ECO:0000256" key="1">
    <source>
        <dbReference type="ARBA" id="ARBA00004141"/>
    </source>
</evidence>
<dbReference type="Proteomes" id="UP000184048">
    <property type="component" value="Unassembled WGS sequence"/>
</dbReference>